<dbReference type="InterPro" id="IPR013538">
    <property type="entry name" value="ASHA1/2-like_C"/>
</dbReference>
<dbReference type="Proteomes" id="UP000199679">
    <property type="component" value="Chromosome I"/>
</dbReference>
<dbReference type="Pfam" id="PF08327">
    <property type="entry name" value="AHSA1"/>
    <property type="match status" value="1"/>
</dbReference>
<comment type="similarity">
    <text evidence="1">Belongs to the AHA1 family.</text>
</comment>
<dbReference type="Gene3D" id="3.30.530.20">
    <property type="match status" value="1"/>
</dbReference>
<reference evidence="3 4" key="1">
    <citation type="submission" date="2016-10" db="EMBL/GenBank/DDBJ databases">
        <authorList>
            <person name="de Groot N.N."/>
        </authorList>
    </citation>
    <scope>NUCLEOTIDE SEQUENCE [LARGE SCALE GENOMIC DNA]</scope>
    <source>
        <strain evidence="3 4">MP1X4</strain>
    </source>
</reference>
<evidence type="ECO:0000259" key="2">
    <source>
        <dbReference type="Pfam" id="PF08327"/>
    </source>
</evidence>
<dbReference type="InterPro" id="IPR023393">
    <property type="entry name" value="START-like_dom_sf"/>
</dbReference>
<keyword evidence="4" id="KW-1185">Reference proteome</keyword>
<feature type="domain" description="Activator of Hsp90 ATPase homologue 1/2-like C-terminal" evidence="2">
    <location>
        <begin position="34"/>
        <end position="157"/>
    </location>
</feature>
<protein>
    <submittedName>
        <fullName evidence="3">Activator of Hsp90 ATPase homolog 1-like protein</fullName>
    </submittedName>
</protein>
<dbReference type="SUPFAM" id="SSF55961">
    <property type="entry name" value="Bet v1-like"/>
    <property type="match status" value="1"/>
</dbReference>
<evidence type="ECO:0000313" key="3">
    <source>
        <dbReference type="EMBL" id="SDS55701.1"/>
    </source>
</evidence>
<name>A0A1H1T6B2_MUCMA</name>
<organism evidence="3 4">
    <name type="scientific">Mucilaginibacter mallensis</name>
    <dbReference type="NCBI Taxonomy" id="652787"/>
    <lineage>
        <taxon>Bacteria</taxon>
        <taxon>Pseudomonadati</taxon>
        <taxon>Bacteroidota</taxon>
        <taxon>Sphingobacteriia</taxon>
        <taxon>Sphingobacteriales</taxon>
        <taxon>Sphingobacteriaceae</taxon>
        <taxon>Mucilaginibacter</taxon>
    </lineage>
</organism>
<dbReference type="CDD" id="cd07814">
    <property type="entry name" value="SRPBCC_CalC_Aha1-like"/>
    <property type="match status" value="1"/>
</dbReference>
<sequence length="161" mass="18502">MIASMLKWLKNGIWLNAIEQHERLSKKSITVNKPADEVYAALTQHIPDWWSNDYSGAAAKKGDQYKIAFDETKKTFEAIEAIPDQQVTWLCLKAYIDVPNLTKRDEWIGTKLIWTITDNGKSTTLTLHHEGLNKSFECYDVCKPAWDYFILSLQAYLTTGK</sequence>
<gene>
    <name evidence="3" type="ORF">SAMN05216490_1372</name>
</gene>
<evidence type="ECO:0000256" key="1">
    <source>
        <dbReference type="ARBA" id="ARBA00006817"/>
    </source>
</evidence>
<dbReference type="STRING" id="652787.SAMN05216490_1372"/>
<dbReference type="EMBL" id="LT629740">
    <property type="protein sequence ID" value="SDS55701.1"/>
    <property type="molecule type" value="Genomic_DNA"/>
</dbReference>
<proteinExistence type="inferred from homology"/>
<evidence type="ECO:0000313" key="4">
    <source>
        <dbReference type="Proteomes" id="UP000199679"/>
    </source>
</evidence>
<dbReference type="AlphaFoldDB" id="A0A1H1T6B2"/>
<accession>A0A1H1T6B2</accession>